<proteinExistence type="inferred from homology"/>
<dbReference type="InterPro" id="IPR036279">
    <property type="entry name" value="5-3_exonuclease_C_sf"/>
</dbReference>
<evidence type="ECO:0000256" key="11">
    <source>
        <dbReference type="ARBA" id="ARBA00023204"/>
    </source>
</evidence>
<dbReference type="SUPFAM" id="SSF88723">
    <property type="entry name" value="PIN domain-like"/>
    <property type="match status" value="1"/>
</dbReference>
<evidence type="ECO:0000256" key="3">
    <source>
        <dbReference type="ARBA" id="ARBA00022695"/>
    </source>
</evidence>
<dbReference type="NCBIfam" id="TIGR00593">
    <property type="entry name" value="pola"/>
    <property type="match status" value="1"/>
</dbReference>
<dbReference type="InterPro" id="IPR019760">
    <property type="entry name" value="DNA-dir_DNA_pol_A_CS"/>
</dbReference>
<dbReference type="PRINTS" id="PR00868">
    <property type="entry name" value="DNAPOLI"/>
</dbReference>
<dbReference type="Gene3D" id="1.10.150.20">
    <property type="entry name" value="5' to 3' exonuclease, C-terminal subdomain"/>
    <property type="match status" value="2"/>
</dbReference>
<dbReference type="CDD" id="cd09859">
    <property type="entry name" value="PIN_53EXO"/>
    <property type="match status" value="1"/>
</dbReference>
<evidence type="ECO:0000256" key="8">
    <source>
        <dbReference type="ARBA" id="ARBA00022839"/>
    </source>
</evidence>
<dbReference type="Gene3D" id="1.20.1060.10">
    <property type="entry name" value="Taq DNA Polymerase, Chain T, domain 4"/>
    <property type="match status" value="1"/>
</dbReference>
<dbReference type="InterPro" id="IPR020045">
    <property type="entry name" value="DNA_polI_H3TH"/>
</dbReference>
<comment type="function">
    <text evidence="14">In addition to polymerase activity, this DNA polymerase exhibits 5'-3' exonuclease activity.</text>
</comment>
<keyword evidence="4 14" id="KW-0235">DNA replication</keyword>
<dbReference type="InterPro" id="IPR043502">
    <property type="entry name" value="DNA/RNA_pol_sf"/>
</dbReference>
<dbReference type="CDD" id="cd06140">
    <property type="entry name" value="DNA_polA_I_Bacillus_like_exo"/>
    <property type="match status" value="1"/>
</dbReference>
<dbReference type="GO" id="GO:0006302">
    <property type="term" value="P:double-strand break repair"/>
    <property type="evidence" value="ECO:0007669"/>
    <property type="project" value="TreeGrafter"/>
</dbReference>
<comment type="caution">
    <text evidence="17">The sequence shown here is derived from an EMBL/GenBank/DDBJ whole genome shotgun (WGS) entry which is preliminary data.</text>
</comment>
<keyword evidence="7 14" id="KW-0378">Hydrolase</keyword>
<evidence type="ECO:0000256" key="2">
    <source>
        <dbReference type="ARBA" id="ARBA00022679"/>
    </source>
</evidence>
<dbReference type="Gene3D" id="3.30.70.370">
    <property type="match status" value="1"/>
</dbReference>
<keyword evidence="2 14" id="KW-0808">Transferase</keyword>
<keyword evidence="9 14" id="KW-0239">DNA-directed DNA polymerase</keyword>
<keyword evidence="6 14" id="KW-0227">DNA damage</keyword>
<reference evidence="18" key="1">
    <citation type="submission" date="2017-09" db="EMBL/GenBank/DDBJ databases">
        <title>Depth-based differentiation of microbial function through sediment-hosted aquifers and enrichment of novel symbionts in the deep terrestrial subsurface.</title>
        <authorList>
            <person name="Probst A.J."/>
            <person name="Ladd B."/>
            <person name="Jarett J.K."/>
            <person name="Geller-Mcgrath D.E."/>
            <person name="Sieber C.M.K."/>
            <person name="Emerson J.B."/>
            <person name="Anantharaman K."/>
            <person name="Thomas B.C."/>
            <person name="Malmstrom R."/>
            <person name="Stieglmeier M."/>
            <person name="Klingl A."/>
            <person name="Woyke T."/>
            <person name="Ryan C.M."/>
            <person name="Banfield J.F."/>
        </authorList>
    </citation>
    <scope>NUCLEOTIDE SEQUENCE [LARGE SCALE GENOMIC DNA]</scope>
</reference>
<dbReference type="FunFam" id="1.10.150.20:FF:000003">
    <property type="entry name" value="DNA polymerase I"/>
    <property type="match status" value="1"/>
</dbReference>
<dbReference type="PROSITE" id="PS00447">
    <property type="entry name" value="DNA_POLYMERASE_A"/>
    <property type="match status" value="1"/>
</dbReference>
<dbReference type="InterPro" id="IPR012337">
    <property type="entry name" value="RNaseH-like_sf"/>
</dbReference>
<evidence type="ECO:0000256" key="5">
    <source>
        <dbReference type="ARBA" id="ARBA00022722"/>
    </source>
</evidence>
<evidence type="ECO:0000256" key="1">
    <source>
        <dbReference type="ARBA" id="ARBA00007705"/>
    </source>
</evidence>
<dbReference type="Pfam" id="PF00476">
    <property type="entry name" value="DNA_pol_A"/>
    <property type="match status" value="1"/>
</dbReference>
<dbReference type="PANTHER" id="PTHR10133:SF27">
    <property type="entry name" value="DNA POLYMERASE NU"/>
    <property type="match status" value="1"/>
</dbReference>
<dbReference type="InterPro" id="IPR001098">
    <property type="entry name" value="DNA-dir_DNA_pol_A_palm_dom"/>
</dbReference>
<dbReference type="FunFam" id="1.10.150.20:FF:000002">
    <property type="entry name" value="DNA polymerase I"/>
    <property type="match status" value="1"/>
</dbReference>
<dbReference type="GO" id="GO:0008409">
    <property type="term" value="F:5'-3' exonuclease activity"/>
    <property type="evidence" value="ECO:0007669"/>
    <property type="project" value="UniProtKB-UniRule"/>
</dbReference>
<keyword evidence="8 14" id="KW-0269">Exonuclease</keyword>
<dbReference type="CDD" id="cd08637">
    <property type="entry name" value="DNA_pol_A_pol_I_C"/>
    <property type="match status" value="1"/>
</dbReference>
<feature type="domain" description="DNA-directed DNA polymerase family A palm" evidence="16">
    <location>
        <begin position="642"/>
        <end position="848"/>
    </location>
</feature>
<dbReference type="GO" id="GO:0006261">
    <property type="term" value="P:DNA-templated DNA replication"/>
    <property type="evidence" value="ECO:0007669"/>
    <property type="project" value="UniProtKB-UniRule"/>
</dbReference>
<evidence type="ECO:0000256" key="4">
    <source>
        <dbReference type="ARBA" id="ARBA00022705"/>
    </source>
</evidence>
<dbReference type="CDD" id="cd09898">
    <property type="entry name" value="H3TH_53EXO"/>
    <property type="match status" value="1"/>
</dbReference>
<evidence type="ECO:0000256" key="13">
    <source>
        <dbReference type="NCBIfam" id="TIGR00593"/>
    </source>
</evidence>
<evidence type="ECO:0000256" key="14">
    <source>
        <dbReference type="RuleBase" id="RU004460"/>
    </source>
</evidence>
<dbReference type="SUPFAM" id="SSF53098">
    <property type="entry name" value="Ribonuclease H-like"/>
    <property type="match status" value="1"/>
</dbReference>
<sequence length="884" mass="100315">MGTNDKDYLKMIRKKLFLIDGQNLIYRAFYALPRLTNSKGVPTGAVYGFANMLLKIIKEEFPDYIAVVLDLPGPTFRHKIYKEYKGTRQKTPEELTAQIPLIKDIIKGFNISIIEKPGYEADDCIGTIATRAGRDFDVYIVTGDKDALQLVNDNVCVMNRKPDEKIVYNIEEVKSAFGVQPQAIVDILALAGDVSDNIPGVKGIGEKTAVKLIGQFGSIENLLKNLNEVPEVLAGKIKEHIEDVKLSKELVKIDIDVPLEVEIEVLKKKEPNNARLLELFTELEFSRLLKEVSSQGELFAVPEGQREEEPAKSFVEGASLRMESAGGSVKGEVIEKNEDLEILLSRIKKNKFLGFDLTTVHDPEQGRRVEICIVCDGRVYFLKDGNLFNKLKPLFESEEIEKIGYNLKEKIIVLRRNNSVPKGFDFDLTIASYLLEPERYSTELSKAIISWGEHSINPQMLNLFSLKEDLDTLLKKNELFDLFKNVEMPLIEVLAQMEIDGIKIDTDYLVELGKRLETDIGKISHKIYNLAGEEFNINSPKVLRQILFEKLKLPPDRKTKTGYSTDVDVLKKLAVKHELPANLLDYRQLTKLKSTYVDALPKLLNSLTGRVHTSFNQTGTVTGRLSSSEPNMQNIPVKTEIGREIRRVFIPEDGWLFISADYSQIELRVLAHLSSDENLVESFKQDEDIHLRTASEIFGLPIDKVNNSMRNRAKVVNFGIVYGMSSFGLSQELGISKDESQVYIDTYFLKYHGVARYIREILKDAGGKGYVRTLLGRIRYTPSITSQNRTVRQMAERTAINSPIQGTASDLIKLAMVNIYRQLDDKGLKTRILLQIHDELLFESPLDEVEQACKLIEKEMREVYKLKVPLKVDIKKGSNWRDLK</sequence>
<dbReference type="InterPro" id="IPR002421">
    <property type="entry name" value="5-3_exonuclease"/>
</dbReference>
<dbReference type="SMART" id="SM00482">
    <property type="entry name" value="POLAc"/>
    <property type="match status" value="1"/>
</dbReference>
<evidence type="ECO:0000256" key="10">
    <source>
        <dbReference type="ARBA" id="ARBA00023125"/>
    </source>
</evidence>
<dbReference type="GO" id="GO:0003677">
    <property type="term" value="F:DNA binding"/>
    <property type="evidence" value="ECO:0007669"/>
    <property type="project" value="UniProtKB-UniRule"/>
</dbReference>
<dbReference type="GO" id="GO:0003887">
    <property type="term" value="F:DNA-directed DNA polymerase activity"/>
    <property type="evidence" value="ECO:0007669"/>
    <property type="project" value="UniProtKB-UniRule"/>
</dbReference>
<dbReference type="Pfam" id="PF22619">
    <property type="entry name" value="DNA_polI_exo1"/>
    <property type="match status" value="1"/>
</dbReference>
<evidence type="ECO:0000256" key="9">
    <source>
        <dbReference type="ARBA" id="ARBA00022932"/>
    </source>
</evidence>
<dbReference type="InterPro" id="IPR054690">
    <property type="entry name" value="DNA_polI_exonuclease"/>
</dbReference>
<dbReference type="Pfam" id="PF01367">
    <property type="entry name" value="5_3_exonuc"/>
    <property type="match status" value="1"/>
</dbReference>
<evidence type="ECO:0000313" key="18">
    <source>
        <dbReference type="Proteomes" id="UP000234145"/>
    </source>
</evidence>
<evidence type="ECO:0000256" key="6">
    <source>
        <dbReference type="ARBA" id="ARBA00022763"/>
    </source>
</evidence>
<dbReference type="AlphaFoldDB" id="A0A2H9PCQ0"/>
<dbReference type="FunFam" id="3.40.50.1010:FF:000001">
    <property type="entry name" value="DNA polymerase I"/>
    <property type="match status" value="1"/>
</dbReference>
<dbReference type="PANTHER" id="PTHR10133">
    <property type="entry name" value="DNA POLYMERASE I"/>
    <property type="match status" value="1"/>
</dbReference>
<organism evidence="17 18">
    <name type="scientific">Candidatus Desantisbacteria bacterium CG_4_10_14_0_8_um_filter_39_17</name>
    <dbReference type="NCBI Taxonomy" id="1974542"/>
    <lineage>
        <taxon>Bacteria</taxon>
        <taxon>Candidatus Desantisiibacteriota</taxon>
    </lineage>
</organism>
<gene>
    <name evidence="14 17" type="primary">polA</name>
    <name evidence="17" type="ORF">COY51_01215</name>
</gene>
<feature type="domain" description="5'-3' exonuclease" evidence="15">
    <location>
        <begin position="14"/>
        <end position="269"/>
    </location>
</feature>
<dbReference type="EMBL" id="PFMS01000025">
    <property type="protein sequence ID" value="PIZ17061.1"/>
    <property type="molecule type" value="Genomic_DNA"/>
</dbReference>
<name>A0A2H9PCQ0_9BACT</name>
<dbReference type="Pfam" id="PF02739">
    <property type="entry name" value="5_3_exonuc_N"/>
    <property type="match status" value="1"/>
</dbReference>
<evidence type="ECO:0000259" key="16">
    <source>
        <dbReference type="SMART" id="SM00482"/>
    </source>
</evidence>
<dbReference type="FunFam" id="1.20.1060.10:FF:000001">
    <property type="entry name" value="DNA polymerase I"/>
    <property type="match status" value="1"/>
</dbReference>
<dbReference type="SUPFAM" id="SSF56672">
    <property type="entry name" value="DNA/RNA polymerases"/>
    <property type="match status" value="1"/>
</dbReference>
<comment type="catalytic activity">
    <reaction evidence="12 14">
        <text>DNA(n) + a 2'-deoxyribonucleoside 5'-triphosphate = DNA(n+1) + diphosphate</text>
        <dbReference type="Rhea" id="RHEA:22508"/>
        <dbReference type="Rhea" id="RHEA-COMP:17339"/>
        <dbReference type="Rhea" id="RHEA-COMP:17340"/>
        <dbReference type="ChEBI" id="CHEBI:33019"/>
        <dbReference type="ChEBI" id="CHEBI:61560"/>
        <dbReference type="ChEBI" id="CHEBI:173112"/>
        <dbReference type="EC" id="2.7.7.7"/>
    </reaction>
</comment>
<dbReference type="Gene3D" id="3.30.420.10">
    <property type="entry name" value="Ribonuclease H-like superfamily/Ribonuclease H"/>
    <property type="match status" value="1"/>
</dbReference>
<dbReference type="InterPro" id="IPR020046">
    <property type="entry name" value="5-3_exonucl_a-hlix_arch_N"/>
</dbReference>
<keyword evidence="11 14" id="KW-0234">DNA repair</keyword>
<dbReference type="SMART" id="SM00279">
    <property type="entry name" value="HhH2"/>
    <property type="match status" value="1"/>
</dbReference>
<dbReference type="EC" id="2.7.7.7" evidence="13 14"/>
<keyword evidence="10 14" id="KW-0238">DNA-binding</keyword>
<dbReference type="InterPro" id="IPR036397">
    <property type="entry name" value="RNaseH_sf"/>
</dbReference>
<dbReference type="Proteomes" id="UP000234145">
    <property type="component" value="Unassembled WGS sequence"/>
</dbReference>
<dbReference type="Gene3D" id="3.40.50.1010">
    <property type="entry name" value="5'-nuclease"/>
    <property type="match status" value="1"/>
</dbReference>
<comment type="similarity">
    <text evidence="1 14">Belongs to the DNA polymerase type-A family.</text>
</comment>
<dbReference type="InterPro" id="IPR002298">
    <property type="entry name" value="DNA_polymerase_A"/>
</dbReference>
<evidence type="ECO:0000313" key="17">
    <source>
        <dbReference type="EMBL" id="PIZ17061.1"/>
    </source>
</evidence>
<keyword evidence="5" id="KW-0540">Nuclease</keyword>
<dbReference type="InterPro" id="IPR018320">
    <property type="entry name" value="DNA_polymerase_1"/>
</dbReference>
<dbReference type="InterPro" id="IPR029060">
    <property type="entry name" value="PIN-like_dom_sf"/>
</dbReference>
<evidence type="ECO:0000256" key="7">
    <source>
        <dbReference type="ARBA" id="ARBA00022801"/>
    </source>
</evidence>
<dbReference type="InterPro" id="IPR008918">
    <property type="entry name" value="HhH2"/>
</dbReference>
<evidence type="ECO:0000256" key="12">
    <source>
        <dbReference type="ARBA" id="ARBA00049244"/>
    </source>
</evidence>
<dbReference type="SMART" id="SM00475">
    <property type="entry name" value="53EXOc"/>
    <property type="match status" value="1"/>
</dbReference>
<evidence type="ECO:0000259" key="15">
    <source>
        <dbReference type="SMART" id="SM00475"/>
    </source>
</evidence>
<dbReference type="SUPFAM" id="SSF47807">
    <property type="entry name" value="5' to 3' exonuclease, C-terminal subdomain"/>
    <property type="match status" value="1"/>
</dbReference>
<keyword evidence="3 14" id="KW-0548">Nucleotidyltransferase</keyword>
<protein>
    <recommendedName>
        <fullName evidence="13 14">DNA polymerase I</fullName>
        <ecNumber evidence="13 14">2.7.7.7</ecNumber>
    </recommendedName>
</protein>
<accession>A0A2H9PCQ0</accession>